<dbReference type="GO" id="GO:0003677">
    <property type="term" value="F:DNA binding"/>
    <property type="evidence" value="ECO:0007669"/>
    <property type="project" value="InterPro"/>
</dbReference>
<evidence type="ECO:0000313" key="4">
    <source>
        <dbReference type="Proteomes" id="UP000754750"/>
    </source>
</evidence>
<evidence type="ECO:0000259" key="1">
    <source>
        <dbReference type="PROSITE" id="PS51736"/>
    </source>
</evidence>
<proteinExistence type="predicted"/>
<dbReference type="PANTHER" id="PTHR30461:SF23">
    <property type="entry name" value="DNA RECOMBINASE-RELATED"/>
    <property type="match status" value="1"/>
</dbReference>
<comment type="caution">
    <text evidence="3">The sequence shown here is derived from an EMBL/GenBank/DDBJ whole genome shotgun (WGS) entry which is preliminary data.</text>
</comment>
<dbReference type="Proteomes" id="UP000754750">
    <property type="component" value="Unassembled WGS sequence"/>
</dbReference>
<gene>
    <name evidence="3" type="ORF">E7512_13510</name>
</gene>
<accession>A0A928Q675</accession>
<evidence type="ECO:0000259" key="2">
    <source>
        <dbReference type="PROSITE" id="PS51737"/>
    </source>
</evidence>
<dbReference type="InterPro" id="IPR006119">
    <property type="entry name" value="Resolv_N"/>
</dbReference>
<protein>
    <submittedName>
        <fullName evidence="3">Recombinase family protein</fullName>
    </submittedName>
</protein>
<dbReference type="Gene3D" id="3.90.1750.20">
    <property type="entry name" value="Putative Large Serine Recombinase, Chain B, Domain 2"/>
    <property type="match status" value="1"/>
</dbReference>
<dbReference type="InterPro" id="IPR036162">
    <property type="entry name" value="Resolvase-like_N_sf"/>
</dbReference>
<name>A0A928Q675_9FIRM</name>
<dbReference type="InterPro" id="IPR011109">
    <property type="entry name" value="DNA_bind_recombinase_dom"/>
</dbReference>
<dbReference type="EMBL" id="SVNY01000008">
    <property type="protein sequence ID" value="MBE6834570.1"/>
    <property type="molecule type" value="Genomic_DNA"/>
</dbReference>
<dbReference type="PROSITE" id="PS51737">
    <property type="entry name" value="RECOMBINASE_DNA_BIND"/>
    <property type="match status" value="1"/>
</dbReference>
<dbReference type="Pfam" id="PF13408">
    <property type="entry name" value="Zn_ribbon_recom"/>
    <property type="match status" value="1"/>
</dbReference>
<evidence type="ECO:0000313" key="3">
    <source>
        <dbReference type="EMBL" id="MBE6834570.1"/>
    </source>
</evidence>
<dbReference type="PANTHER" id="PTHR30461">
    <property type="entry name" value="DNA-INVERTASE FROM LAMBDOID PROPHAGE"/>
    <property type="match status" value="1"/>
</dbReference>
<dbReference type="Pfam" id="PF00239">
    <property type="entry name" value="Resolvase"/>
    <property type="match status" value="1"/>
</dbReference>
<sequence length="556" mass="64180">MARISRKATEPPDQTALEPLWNTCIYGRLSFEDDRKKGSDSIGNQIAMLERYIEERPYLKLISVFQDINQTGTSFERPGFHEMMEAVRSGKINCIIVKDLSRFGRNYIETGAYLEKILPFFHVRFISVNDGYDSLNPNNQDEGYVVPLKNLIHDVYARDISQKTKSGLSVKRNKGEFTGCVAAYGYRKGDGGKLVVDEETAPVVRNIFEWARGGMGDLRIARRLNELGIPSPSRYRYAKGILKSERYAGMRYWYQSAVRRILVNPVYLGHMVQGKTKSDLWGKGGYVNMPREQWVEIRHTHEPLVDEETFLAVRQIKQEREFLVENRKKPQETGVLQGLVFCGDCKRRMKRRKMLEANGTAFNCFTCATYEDISQNDCTKKRMDEPELLLILYAVICRQMDLTVSIERLVSKLNGPKSLSRHQNALAEELAKTKKKLSRLSMLRSCLYEDYKAKLLDEAEYLFAKSRYEEEEGALQSCLDELFAQKHRLEATPQKPWPAALKKWRKSKTITTEMAAELIERVEIYGDKTVSICFRYRDEFENLLRQIEAYGKAGSI</sequence>
<feature type="domain" description="Resolvase/invertase-type recombinase catalytic" evidence="1">
    <location>
        <begin position="22"/>
        <end position="175"/>
    </location>
</feature>
<dbReference type="InterPro" id="IPR050639">
    <property type="entry name" value="SSR_resolvase"/>
</dbReference>
<dbReference type="Gene3D" id="3.40.50.1390">
    <property type="entry name" value="Resolvase, N-terminal catalytic domain"/>
    <property type="match status" value="1"/>
</dbReference>
<dbReference type="InterPro" id="IPR025827">
    <property type="entry name" value="Zn_ribbon_recom_dom"/>
</dbReference>
<dbReference type="PROSITE" id="PS51736">
    <property type="entry name" value="RECOMBINASES_3"/>
    <property type="match status" value="1"/>
</dbReference>
<feature type="domain" description="Recombinase" evidence="2">
    <location>
        <begin position="183"/>
        <end position="323"/>
    </location>
</feature>
<dbReference type="Pfam" id="PF07508">
    <property type="entry name" value="Recombinase"/>
    <property type="match status" value="1"/>
</dbReference>
<dbReference type="SMART" id="SM00857">
    <property type="entry name" value="Resolvase"/>
    <property type="match status" value="1"/>
</dbReference>
<dbReference type="InterPro" id="IPR038109">
    <property type="entry name" value="DNA_bind_recomb_sf"/>
</dbReference>
<dbReference type="SUPFAM" id="SSF53041">
    <property type="entry name" value="Resolvase-like"/>
    <property type="match status" value="1"/>
</dbReference>
<organism evidence="3 4">
    <name type="scientific">Faecalispora sporosphaeroides</name>
    <dbReference type="NCBI Taxonomy" id="1549"/>
    <lineage>
        <taxon>Bacteria</taxon>
        <taxon>Bacillati</taxon>
        <taxon>Bacillota</taxon>
        <taxon>Clostridia</taxon>
        <taxon>Eubacteriales</taxon>
        <taxon>Oscillospiraceae</taxon>
        <taxon>Faecalispora</taxon>
    </lineage>
</organism>
<dbReference type="RefSeq" id="WP_326840915.1">
    <property type="nucleotide sequence ID" value="NZ_SVNY01000008.1"/>
</dbReference>
<dbReference type="AlphaFoldDB" id="A0A928Q675"/>
<reference evidence="3" key="1">
    <citation type="submission" date="2019-04" db="EMBL/GenBank/DDBJ databases">
        <title>Evolution of Biomass-Degrading Anaerobic Consortia Revealed by Metagenomics.</title>
        <authorList>
            <person name="Peng X."/>
        </authorList>
    </citation>
    <scope>NUCLEOTIDE SEQUENCE</scope>
    <source>
        <strain evidence="3">SIG551</strain>
    </source>
</reference>
<dbReference type="GO" id="GO:0000150">
    <property type="term" value="F:DNA strand exchange activity"/>
    <property type="evidence" value="ECO:0007669"/>
    <property type="project" value="InterPro"/>
</dbReference>